<dbReference type="InterPro" id="IPR018687">
    <property type="entry name" value="DUF2177_membr"/>
</dbReference>
<proteinExistence type="predicted"/>
<reference evidence="2 3" key="1">
    <citation type="journal article" date="2011" name="Stand. Genomic Sci.">
        <title>Complete genome sequence of Parvibaculum lavamentivorans type strain (DS-1(T)).</title>
        <authorList>
            <person name="Schleheck D."/>
            <person name="Weiss M."/>
            <person name="Pitluck S."/>
            <person name="Bruce D."/>
            <person name="Land M.L."/>
            <person name="Han S."/>
            <person name="Saunders E."/>
            <person name="Tapia R."/>
            <person name="Detter C."/>
            <person name="Brettin T."/>
            <person name="Han J."/>
            <person name="Woyke T."/>
            <person name="Goodwin L."/>
            <person name="Pennacchio L."/>
            <person name="Nolan M."/>
            <person name="Cook A.M."/>
            <person name="Kjelleberg S."/>
            <person name="Thomas T."/>
        </authorList>
    </citation>
    <scope>NUCLEOTIDE SEQUENCE [LARGE SCALE GENOMIC DNA]</scope>
    <source>
        <strain evidence="3">DS-1 / DSM 13023 / NCIMB 13966</strain>
    </source>
</reference>
<keyword evidence="1" id="KW-0472">Membrane</keyword>
<keyword evidence="1 2" id="KW-0812">Transmembrane</keyword>
<keyword evidence="1" id="KW-1133">Transmembrane helix</keyword>
<sequence>MKQNRMQDEAPMIYAIAYVATALVFFSLDYLWLGTLAKDFYARELGSLMREKPDFLAAGIFYLFYIGGVVLFAVVPALQAQSWKTALVYGGLLGLFAYGTYDMTNLATLKGWPVKMVVVDMAWGTALTAASALMGYLAVRAAV</sequence>
<evidence type="ECO:0000256" key="1">
    <source>
        <dbReference type="SAM" id="Phobius"/>
    </source>
</evidence>
<protein>
    <submittedName>
        <fullName evidence="2">Putative transmembrane protein</fullName>
    </submittedName>
</protein>
<dbReference type="STRING" id="402881.Plav_0899"/>
<evidence type="ECO:0000313" key="2">
    <source>
        <dbReference type="EMBL" id="ABS62522.1"/>
    </source>
</evidence>
<dbReference type="eggNOG" id="COG4852">
    <property type="taxonomic scope" value="Bacteria"/>
</dbReference>
<keyword evidence="3" id="KW-1185">Reference proteome</keyword>
<feature type="transmembrane region" description="Helical" evidence="1">
    <location>
        <begin position="121"/>
        <end position="139"/>
    </location>
</feature>
<organism evidence="2 3">
    <name type="scientific">Parvibaculum lavamentivorans (strain DS-1 / DSM 13023 / NCIMB 13966)</name>
    <dbReference type="NCBI Taxonomy" id="402881"/>
    <lineage>
        <taxon>Bacteria</taxon>
        <taxon>Pseudomonadati</taxon>
        <taxon>Pseudomonadota</taxon>
        <taxon>Alphaproteobacteria</taxon>
        <taxon>Hyphomicrobiales</taxon>
        <taxon>Parvibaculaceae</taxon>
        <taxon>Parvibaculum</taxon>
    </lineage>
</organism>
<feature type="transmembrane region" description="Helical" evidence="1">
    <location>
        <begin position="85"/>
        <end position="101"/>
    </location>
</feature>
<dbReference type="EMBL" id="CP000774">
    <property type="protein sequence ID" value="ABS62522.1"/>
    <property type="molecule type" value="Genomic_DNA"/>
</dbReference>
<dbReference type="HOGENOM" id="CLU_140354_0_0_5"/>
<dbReference type="Proteomes" id="UP000006377">
    <property type="component" value="Chromosome"/>
</dbReference>
<dbReference type="KEGG" id="pla:Plav_0899"/>
<dbReference type="AlphaFoldDB" id="A7HRI9"/>
<accession>A7HRI9</accession>
<dbReference type="Pfam" id="PF09945">
    <property type="entry name" value="DUF2177"/>
    <property type="match status" value="1"/>
</dbReference>
<feature type="transmembrane region" description="Helical" evidence="1">
    <location>
        <begin position="12"/>
        <end position="35"/>
    </location>
</feature>
<evidence type="ECO:0000313" key="3">
    <source>
        <dbReference type="Proteomes" id="UP000006377"/>
    </source>
</evidence>
<feature type="transmembrane region" description="Helical" evidence="1">
    <location>
        <begin position="55"/>
        <end position="78"/>
    </location>
</feature>
<gene>
    <name evidence="2" type="ordered locus">Plav_0899</name>
</gene>
<name>A7HRI9_PARL1</name>